<feature type="region of interest" description="Disordered" evidence="1">
    <location>
        <begin position="631"/>
        <end position="650"/>
    </location>
</feature>
<comment type="caution">
    <text evidence="2">The sequence shown here is derived from an EMBL/GenBank/DDBJ whole genome shotgun (WGS) entry which is preliminary data.</text>
</comment>
<evidence type="ECO:0000256" key="1">
    <source>
        <dbReference type="SAM" id="MobiDB-lite"/>
    </source>
</evidence>
<dbReference type="Proteomes" id="UP001623330">
    <property type="component" value="Unassembled WGS sequence"/>
</dbReference>
<name>A0ABR4NLN5_9SACH</name>
<feature type="region of interest" description="Disordered" evidence="1">
    <location>
        <begin position="127"/>
        <end position="147"/>
    </location>
</feature>
<feature type="compositionally biased region" description="Pro residues" evidence="1">
    <location>
        <begin position="131"/>
        <end position="140"/>
    </location>
</feature>
<protein>
    <recommendedName>
        <fullName evidence="4">HTH araC/xylS-type domain-containing protein</fullName>
    </recommendedName>
</protein>
<feature type="compositionally biased region" description="Basic residues" evidence="1">
    <location>
        <begin position="525"/>
        <end position="553"/>
    </location>
</feature>
<accession>A0ABR4NLN5</accession>
<evidence type="ECO:0000313" key="2">
    <source>
        <dbReference type="EMBL" id="KAL3228482.1"/>
    </source>
</evidence>
<evidence type="ECO:0000313" key="3">
    <source>
        <dbReference type="Proteomes" id="UP001623330"/>
    </source>
</evidence>
<feature type="region of interest" description="Disordered" evidence="1">
    <location>
        <begin position="167"/>
        <end position="187"/>
    </location>
</feature>
<dbReference type="EMBL" id="JBEVYD010000013">
    <property type="protein sequence ID" value="KAL3228482.1"/>
    <property type="molecule type" value="Genomic_DNA"/>
</dbReference>
<gene>
    <name evidence="2" type="ORF">RNJ44_02427</name>
</gene>
<reference evidence="2 3" key="1">
    <citation type="submission" date="2024-05" db="EMBL/GenBank/DDBJ databases">
        <title>Long read based assembly of the Candida bracarensis genome reveals expanded adhesin content.</title>
        <authorList>
            <person name="Marcet-Houben M."/>
            <person name="Ksiezopolska E."/>
            <person name="Gabaldon T."/>
        </authorList>
    </citation>
    <scope>NUCLEOTIDE SEQUENCE [LARGE SCALE GENOMIC DNA]</scope>
    <source>
        <strain evidence="2 3">CBM6</strain>
    </source>
</reference>
<organism evidence="2 3">
    <name type="scientific">Nakaseomyces bracarensis</name>
    <dbReference type="NCBI Taxonomy" id="273131"/>
    <lineage>
        <taxon>Eukaryota</taxon>
        <taxon>Fungi</taxon>
        <taxon>Dikarya</taxon>
        <taxon>Ascomycota</taxon>
        <taxon>Saccharomycotina</taxon>
        <taxon>Saccharomycetes</taxon>
        <taxon>Saccharomycetales</taxon>
        <taxon>Saccharomycetaceae</taxon>
        <taxon>Nakaseomyces</taxon>
    </lineage>
</organism>
<evidence type="ECO:0008006" key="4">
    <source>
        <dbReference type="Google" id="ProtNLM"/>
    </source>
</evidence>
<sequence>MHELEALAIHATTLLTREVNKIIGFDPGSFAKVSKDDEKVIIEAANGDGNLKEGQVYAVDIDYGNPFQALNHADSQIIFRPKKPPPSHDRKKHLILNAGQANTWRSMEFATLVLAYIVANSKLEFELDPSTRPPLSPPAPARDHSDNGKVVISLISDEEEEVDVIKVVNSDGTESQKRRRSRDEVQKQREVGFKDITERLSRNKHVATKIVAEYLGFSMYHFHRSFLVYVGVTVQEYTNICGNIYSKNKKTFLRIKRMIDKRTFKSIGIDSLLVNHGETLRVMGSQINMERPEKAELFKRDCSVIPEQQCAKTKRAKSAIKSRQNHGSNDRTARSGLIKDNLSFIAPFRHPQFYLEKYQQRHNNMMHSNFVSSANTNEITVNPMLLGNITVTADTNNNSIRGASTSTMWDANASTMSGPGCEGTRYNDTIAAETVPITELPLQDSSRLFAGTDLYSSFEEMSSLEFESLSDVTGANTSAGNITYEELEAFLLEGTEGCDDATLAAMMLEKPWPPLNTNSDSQASRKSKSKSKAKPKANLKPKSKPKSKSKAKTRVLANKNNASQFAALLENHNSFANPIVVEPVCTDKQGVQVQKVRFADELLTTKSETELFIEECTRIFDMPHFELFSEEVKPHSSDETTPEQNNPSQNNLFKEVIETGHWKEIEDLTMMSLFDGTTDINTTPDYDPFAKLTMDVPKHPI</sequence>
<proteinExistence type="predicted"/>
<feature type="region of interest" description="Disordered" evidence="1">
    <location>
        <begin position="512"/>
        <end position="554"/>
    </location>
</feature>
<keyword evidence="3" id="KW-1185">Reference proteome</keyword>